<evidence type="ECO:0000313" key="1">
    <source>
        <dbReference type="EMBL" id="MBB6476381.1"/>
    </source>
</evidence>
<organism evidence="1 2">
    <name type="scientific">Sphaerisporangium rubeum</name>
    <dbReference type="NCBI Taxonomy" id="321317"/>
    <lineage>
        <taxon>Bacteria</taxon>
        <taxon>Bacillati</taxon>
        <taxon>Actinomycetota</taxon>
        <taxon>Actinomycetes</taxon>
        <taxon>Streptosporangiales</taxon>
        <taxon>Streptosporangiaceae</taxon>
        <taxon>Sphaerisporangium</taxon>
    </lineage>
</organism>
<evidence type="ECO:0000313" key="2">
    <source>
        <dbReference type="Proteomes" id="UP000555564"/>
    </source>
</evidence>
<comment type="caution">
    <text evidence="1">The sequence shown here is derived from an EMBL/GenBank/DDBJ whole genome shotgun (WGS) entry which is preliminary data.</text>
</comment>
<dbReference type="RefSeq" id="WP_281390486.1">
    <property type="nucleotide sequence ID" value="NZ_BAAALO010000026.1"/>
</dbReference>
<dbReference type="Proteomes" id="UP000555564">
    <property type="component" value="Unassembled WGS sequence"/>
</dbReference>
<proteinExistence type="predicted"/>
<sequence>MKTMLRGMRDRNRLGQMRVVDRVERAGYDTQAQDLSVNAWNG</sequence>
<accession>A0A7X0IJK2</accession>
<reference evidence="1 2" key="1">
    <citation type="submission" date="2020-08" db="EMBL/GenBank/DDBJ databases">
        <title>Sequencing the genomes of 1000 actinobacteria strains.</title>
        <authorList>
            <person name="Klenk H.-P."/>
        </authorList>
    </citation>
    <scope>NUCLEOTIDE SEQUENCE [LARGE SCALE GENOMIC DNA]</scope>
    <source>
        <strain evidence="1 2">DSM 44936</strain>
    </source>
</reference>
<protein>
    <submittedName>
        <fullName evidence="1">Uncharacterized protein</fullName>
    </submittedName>
</protein>
<gene>
    <name evidence="1" type="ORF">BJ992_005812</name>
</gene>
<keyword evidence="2" id="KW-1185">Reference proteome</keyword>
<name>A0A7X0IJK2_9ACTN</name>
<dbReference type="AlphaFoldDB" id="A0A7X0IJK2"/>
<dbReference type="EMBL" id="JACHIU010000001">
    <property type="protein sequence ID" value="MBB6476381.1"/>
    <property type="molecule type" value="Genomic_DNA"/>
</dbReference>